<feature type="compositionally biased region" description="Basic and acidic residues" evidence="1">
    <location>
        <begin position="11"/>
        <end position="27"/>
    </location>
</feature>
<dbReference type="AlphaFoldDB" id="A0A0A8XRB9"/>
<evidence type="ECO:0000256" key="1">
    <source>
        <dbReference type="SAM" id="MobiDB-lite"/>
    </source>
</evidence>
<evidence type="ECO:0000313" key="2">
    <source>
        <dbReference type="EMBL" id="JAD15328.1"/>
    </source>
</evidence>
<reference evidence="2" key="1">
    <citation type="submission" date="2014-09" db="EMBL/GenBank/DDBJ databases">
        <authorList>
            <person name="Magalhaes I.L.F."/>
            <person name="Oliveira U."/>
            <person name="Santos F.R."/>
            <person name="Vidigal T.H.D.A."/>
            <person name="Brescovit A.D."/>
            <person name="Santos A.J."/>
        </authorList>
    </citation>
    <scope>NUCLEOTIDE SEQUENCE</scope>
    <source>
        <tissue evidence="2">Shoot tissue taken approximately 20 cm above the soil surface</tissue>
    </source>
</reference>
<sequence length="27" mass="2972">MLCCAHTPSSLKEKGREGKGREGKGRR</sequence>
<proteinExistence type="predicted"/>
<protein>
    <submittedName>
        <fullName evidence="2">Uncharacterized protein</fullName>
    </submittedName>
</protein>
<reference evidence="2" key="2">
    <citation type="journal article" date="2015" name="Data Brief">
        <title>Shoot transcriptome of the giant reed, Arundo donax.</title>
        <authorList>
            <person name="Barrero R.A."/>
            <person name="Guerrero F.D."/>
            <person name="Moolhuijzen P."/>
            <person name="Goolsby J.A."/>
            <person name="Tidwell J."/>
            <person name="Bellgard S.E."/>
            <person name="Bellgard M.I."/>
        </authorList>
    </citation>
    <scope>NUCLEOTIDE SEQUENCE</scope>
    <source>
        <tissue evidence="2">Shoot tissue taken approximately 20 cm above the soil surface</tissue>
    </source>
</reference>
<accession>A0A0A8XRB9</accession>
<dbReference type="EMBL" id="GBRH01282567">
    <property type="protein sequence ID" value="JAD15328.1"/>
    <property type="molecule type" value="Transcribed_RNA"/>
</dbReference>
<name>A0A0A8XRB9_ARUDO</name>
<feature type="region of interest" description="Disordered" evidence="1">
    <location>
        <begin position="1"/>
        <end position="27"/>
    </location>
</feature>
<organism evidence="2">
    <name type="scientific">Arundo donax</name>
    <name type="common">Giant reed</name>
    <name type="synonym">Donax arundinaceus</name>
    <dbReference type="NCBI Taxonomy" id="35708"/>
    <lineage>
        <taxon>Eukaryota</taxon>
        <taxon>Viridiplantae</taxon>
        <taxon>Streptophyta</taxon>
        <taxon>Embryophyta</taxon>
        <taxon>Tracheophyta</taxon>
        <taxon>Spermatophyta</taxon>
        <taxon>Magnoliopsida</taxon>
        <taxon>Liliopsida</taxon>
        <taxon>Poales</taxon>
        <taxon>Poaceae</taxon>
        <taxon>PACMAD clade</taxon>
        <taxon>Arundinoideae</taxon>
        <taxon>Arundineae</taxon>
        <taxon>Arundo</taxon>
    </lineage>
</organism>